<keyword evidence="2" id="KW-0560">Oxidoreductase</keyword>
<dbReference type="InterPro" id="IPR002347">
    <property type="entry name" value="SDR_fam"/>
</dbReference>
<dbReference type="KEGG" id="amd:AMED_5710"/>
<comment type="similarity">
    <text evidence="1">Belongs to the short-chain dehydrogenases/reductases (SDR) family.</text>
</comment>
<evidence type="ECO:0000256" key="2">
    <source>
        <dbReference type="ARBA" id="ARBA00023002"/>
    </source>
</evidence>
<dbReference type="GO" id="GO:0016491">
    <property type="term" value="F:oxidoreductase activity"/>
    <property type="evidence" value="ECO:0007669"/>
    <property type="project" value="UniProtKB-KW"/>
</dbReference>
<evidence type="ECO:0000313" key="4">
    <source>
        <dbReference type="Proteomes" id="UP000000328"/>
    </source>
</evidence>
<dbReference type="GO" id="GO:0016020">
    <property type="term" value="C:membrane"/>
    <property type="evidence" value="ECO:0007669"/>
    <property type="project" value="TreeGrafter"/>
</dbReference>
<dbReference type="AlphaFoldDB" id="A0A0H3D9Y8"/>
<gene>
    <name evidence="3" type="ordered locus">AMED_5710</name>
</gene>
<name>A0A0H3D9Y8_AMYMU</name>
<protein>
    <submittedName>
        <fullName evidence="3">Short-chain dehydrogenase/reductase SDR</fullName>
    </submittedName>
</protein>
<dbReference type="EMBL" id="CP002000">
    <property type="protein sequence ID" value="ADJ47461.1"/>
    <property type="molecule type" value="Genomic_DNA"/>
</dbReference>
<dbReference type="Gene3D" id="3.40.50.720">
    <property type="entry name" value="NAD(P)-binding Rossmann-like Domain"/>
    <property type="match status" value="1"/>
</dbReference>
<evidence type="ECO:0000313" key="3">
    <source>
        <dbReference type="EMBL" id="ADJ47461.1"/>
    </source>
</evidence>
<proteinExistence type="inferred from homology"/>
<evidence type="ECO:0000256" key="1">
    <source>
        <dbReference type="ARBA" id="ARBA00006484"/>
    </source>
</evidence>
<dbReference type="eggNOG" id="COG0300">
    <property type="taxonomic scope" value="Bacteria"/>
</dbReference>
<dbReference type="Pfam" id="PF00106">
    <property type="entry name" value="adh_short"/>
    <property type="match status" value="1"/>
</dbReference>
<accession>A0A0H3D9Y8</accession>
<dbReference type="CDD" id="cd05233">
    <property type="entry name" value="SDR_c"/>
    <property type="match status" value="1"/>
</dbReference>
<dbReference type="PRINTS" id="PR00081">
    <property type="entry name" value="GDHRDH"/>
</dbReference>
<dbReference type="OrthoDB" id="9797538at2"/>
<sequence>MTGLSAYGPWAVITGASSGIGRAFAERCAAGGLNLVLAARSTDRLEDLGRALTLAHRIEHRVVTVDLSRADGAADLVAAAADVDVGLLISNAGSGRPGRFLDQDLPDLHRRLTLNTTTHLELAHAFGGRFVERGRGAMVLVSALGAVHGLPNMAHDSAAKSYVLNLGEALHHELGPAGVQVTVMLPGNVDTPIIDRFGLDRTRLPIRPLPVTTAIRQTVRALLAGHTTIVPDRRLRTLTRLTPRRLSIKMNGRMLGRAADNLATRQTDTANPPHH</sequence>
<dbReference type="PATRIC" id="fig|749927.5.peg.5929"/>
<dbReference type="InterPro" id="IPR036291">
    <property type="entry name" value="NAD(P)-bd_dom_sf"/>
</dbReference>
<dbReference type="PANTHER" id="PTHR44196:SF2">
    <property type="entry name" value="SHORT-CHAIN DEHYDROGENASE-RELATED"/>
    <property type="match status" value="1"/>
</dbReference>
<dbReference type="Proteomes" id="UP000000328">
    <property type="component" value="Chromosome"/>
</dbReference>
<dbReference type="PANTHER" id="PTHR44196">
    <property type="entry name" value="DEHYDROGENASE/REDUCTASE SDR FAMILY MEMBER 7B"/>
    <property type="match status" value="1"/>
</dbReference>
<dbReference type="PIRSF" id="PIRSF000126">
    <property type="entry name" value="11-beta-HSD1"/>
    <property type="match status" value="1"/>
</dbReference>
<dbReference type="RefSeq" id="WP_013227519.1">
    <property type="nucleotide sequence ID" value="NC_014318.1"/>
</dbReference>
<dbReference type="SUPFAM" id="SSF51735">
    <property type="entry name" value="NAD(P)-binding Rossmann-fold domains"/>
    <property type="match status" value="1"/>
</dbReference>
<dbReference type="GeneID" id="92873387"/>
<reference evidence="3 4" key="1">
    <citation type="journal article" date="2010" name="Cell Res.">
        <title>Complete genome sequence of the rifamycin SV-producing Amycolatopsis mediterranei U32 revealed its genetic characteristics in phylogeny and metabolism.</title>
        <authorList>
            <person name="Zhao W."/>
            <person name="Zhong Y."/>
            <person name="Yuan H."/>
            <person name="Wang J."/>
            <person name="Zheng H."/>
            <person name="Wang Y."/>
            <person name="Cen X."/>
            <person name="Xu F."/>
            <person name="Bai J."/>
            <person name="Han X."/>
            <person name="Lu G."/>
            <person name="Zhu Y."/>
            <person name="Shao Z."/>
            <person name="Yan H."/>
            <person name="Li C."/>
            <person name="Peng N."/>
            <person name="Zhang Z."/>
            <person name="Zhang Y."/>
            <person name="Lin W."/>
            <person name="Fan Y."/>
            <person name="Qin Z."/>
            <person name="Hu Y."/>
            <person name="Zhu B."/>
            <person name="Wang S."/>
            <person name="Ding X."/>
            <person name="Zhao G.P."/>
        </authorList>
    </citation>
    <scope>NUCLEOTIDE SEQUENCE [LARGE SCALE GENOMIC DNA]</scope>
    <source>
        <strain evidence="4">U-32</strain>
    </source>
</reference>
<organism evidence="3 4">
    <name type="scientific">Amycolatopsis mediterranei (strain U-32)</name>
    <dbReference type="NCBI Taxonomy" id="749927"/>
    <lineage>
        <taxon>Bacteria</taxon>
        <taxon>Bacillati</taxon>
        <taxon>Actinomycetota</taxon>
        <taxon>Actinomycetes</taxon>
        <taxon>Pseudonocardiales</taxon>
        <taxon>Pseudonocardiaceae</taxon>
        <taxon>Amycolatopsis</taxon>
    </lineage>
</organism>
<dbReference type="HOGENOM" id="CLU_010194_2_1_11"/>